<dbReference type="GO" id="GO:0005539">
    <property type="term" value="F:glycosaminoglycan binding"/>
    <property type="evidence" value="ECO:0007669"/>
    <property type="project" value="TreeGrafter"/>
</dbReference>
<dbReference type="GO" id="GO:0008449">
    <property type="term" value="F:N-acetylglucosamine-6-sulfatase activity"/>
    <property type="evidence" value="ECO:0007669"/>
    <property type="project" value="InterPro"/>
</dbReference>
<dbReference type="PIRSF" id="PIRSF036666">
    <property type="entry name" value="G6S"/>
    <property type="match status" value="1"/>
</dbReference>
<dbReference type="AlphaFoldDB" id="A0AAN9YXV1"/>
<keyword evidence="5" id="KW-0325">Glycoprotein</keyword>
<sequence length="454" mass="52181">MKKVQQLIANKGVTFLNAFVTTPICCPSRSSILTGKYLHNHHTVNNSVSGGCSNFNWQQNQEKQSFAVPLHHAGYKTFYAGKYLNQYGEKKTGGTKHIPLGWDWWLGLVGNSRYYNFTLSVNGSAKHYKEDYLTDVIKDYALQFIQQLNPKEKFLMMLSPPAPHAPFEPAVKYKDTYRNVTALRTPNFNVPVTKNKHWLMRMQPSPLPTSLLPTLNKIYHRRWETLLSVDDMVESVMNELENKRILNDTFIIYTSDHGFHIGQFGLPWDKRQPYEFDIRVPLLVRGPGIPEKKVVSQPVLNIDLAPTIVDMAGLSFAEERDGKSFLPFLKHPGQYYGRKFLIEYEGEGSKRSISPSCSLPQDNTLAECSIEASCKCQDSRNNTYECIRHLNRNVNFIYCQFEDREKFVEAYDLVKDPYQMQNIGSTLDSKATKFYKDALQILLKCRGFECSVFS</sequence>
<dbReference type="Gene3D" id="3.40.720.10">
    <property type="entry name" value="Alkaline Phosphatase, subunit A"/>
    <property type="match status" value="1"/>
</dbReference>
<dbReference type="PROSITE" id="PS00523">
    <property type="entry name" value="SULFATASE_1"/>
    <property type="match status" value="1"/>
</dbReference>
<evidence type="ECO:0000259" key="7">
    <source>
        <dbReference type="Pfam" id="PF00884"/>
    </source>
</evidence>
<dbReference type="Pfam" id="PF00884">
    <property type="entry name" value="Sulfatase"/>
    <property type="match status" value="1"/>
</dbReference>
<accession>A0AAN9YXV1</accession>
<dbReference type="CDD" id="cd16147">
    <property type="entry name" value="G6S"/>
    <property type="match status" value="1"/>
</dbReference>
<evidence type="ECO:0000256" key="5">
    <source>
        <dbReference type="ARBA" id="ARBA00023180"/>
    </source>
</evidence>
<reference evidence="8 9" key="1">
    <citation type="submission" date="2024-03" db="EMBL/GenBank/DDBJ databases">
        <title>The genome assembly and annotation of the cricket Gryllus longicercus Weissman &amp; Gray.</title>
        <authorList>
            <person name="Szrajer S."/>
            <person name="Gray D."/>
            <person name="Ylla G."/>
        </authorList>
    </citation>
    <scope>NUCLEOTIDE SEQUENCE [LARGE SCALE GENOMIC DNA]</scope>
    <source>
        <strain evidence="8">DAG 2021-001</strain>
        <tissue evidence="8">Whole body minus gut</tissue>
    </source>
</reference>
<dbReference type="InterPro" id="IPR017850">
    <property type="entry name" value="Alkaline_phosphatase_core_sf"/>
</dbReference>
<keyword evidence="4" id="KW-0378">Hydrolase</keyword>
<keyword evidence="3" id="KW-0732">Signal</keyword>
<organism evidence="8 9">
    <name type="scientific">Gryllus longicercus</name>
    <dbReference type="NCBI Taxonomy" id="2509291"/>
    <lineage>
        <taxon>Eukaryota</taxon>
        <taxon>Metazoa</taxon>
        <taxon>Ecdysozoa</taxon>
        <taxon>Arthropoda</taxon>
        <taxon>Hexapoda</taxon>
        <taxon>Insecta</taxon>
        <taxon>Pterygota</taxon>
        <taxon>Neoptera</taxon>
        <taxon>Polyneoptera</taxon>
        <taxon>Orthoptera</taxon>
        <taxon>Ensifera</taxon>
        <taxon>Gryllidea</taxon>
        <taxon>Grylloidea</taxon>
        <taxon>Gryllidae</taxon>
        <taxon>Gryllinae</taxon>
        <taxon>Gryllus</taxon>
    </lineage>
</organism>
<keyword evidence="9" id="KW-1185">Reference proteome</keyword>
<dbReference type="EMBL" id="JAZDUA010000955">
    <property type="protein sequence ID" value="KAK7788721.1"/>
    <property type="molecule type" value="Genomic_DNA"/>
</dbReference>
<dbReference type="InterPro" id="IPR000917">
    <property type="entry name" value="Sulfatase_N"/>
</dbReference>
<comment type="caution">
    <text evidence="8">The sequence shown here is derived from an EMBL/GenBank/DDBJ whole genome shotgun (WGS) entry which is preliminary data.</text>
</comment>
<gene>
    <name evidence="8" type="ORF">R5R35_011011</name>
</gene>
<evidence type="ECO:0000313" key="9">
    <source>
        <dbReference type="Proteomes" id="UP001378592"/>
    </source>
</evidence>
<evidence type="ECO:0000256" key="1">
    <source>
        <dbReference type="ARBA" id="ARBA00001913"/>
    </source>
</evidence>
<name>A0AAN9YXV1_9ORTH</name>
<dbReference type="InterPro" id="IPR012251">
    <property type="entry name" value="GlcNAc_6-SO4ase"/>
</dbReference>
<feature type="modified residue" description="3-oxoalanine (Cys)" evidence="6">
    <location>
        <position position="25"/>
    </location>
</feature>
<dbReference type="Proteomes" id="UP001378592">
    <property type="component" value="Unassembled WGS sequence"/>
</dbReference>
<dbReference type="PANTHER" id="PTHR43108">
    <property type="entry name" value="N-ACETYLGLUCOSAMINE-6-SULFATASE FAMILY MEMBER"/>
    <property type="match status" value="1"/>
</dbReference>
<dbReference type="PANTHER" id="PTHR43108:SF8">
    <property type="entry name" value="SD21168P"/>
    <property type="match status" value="1"/>
</dbReference>
<proteinExistence type="inferred from homology"/>
<evidence type="ECO:0000256" key="2">
    <source>
        <dbReference type="ARBA" id="ARBA00008779"/>
    </source>
</evidence>
<comment type="cofactor">
    <cofactor evidence="1">
        <name>Ca(2+)</name>
        <dbReference type="ChEBI" id="CHEBI:29108"/>
    </cofactor>
</comment>
<evidence type="ECO:0000256" key="6">
    <source>
        <dbReference type="PIRSR" id="PIRSR036666-50"/>
    </source>
</evidence>
<evidence type="ECO:0000313" key="8">
    <source>
        <dbReference type="EMBL" id="KAK7788721.1"/>
    </source>
</evidence>
<feature type="domain" description="Sulfatase N-terminal" evidence="7">
    <location>
        <begin position="8"/>
        <end position="313"/>
    </location>
</feature>
<protein>
    <recommendedName>
        <fullName evidence="7">Sulfatase N-terminal domain-containing protein</fullName>
    </recommendedName>
</protein>
<dbReference type="InterPro" id="IPR024607">
    <property type="entry name" value="Sulfatase_CS"/>
</dbReference>
<comment type="PTM">
    <text evidence="6">The conversion to 3-oxoalanine (also known as C-formylglycine, FGly), of a serine or cysteine residue in prokaryotes and of a cysteine residue in eukaryotes, is critical for catalytic activity.</text>
</comment>
<dbReference type="GO" id="GO:0030203">
    <property type="term" value="P:glycosaminoglycan metabolic process"/>
    <property type="evidence" value="ECO:0007669"/>
    <property type="project" value="InterPro"/>
</dbReference>
<comment type="similarity">
    <text evidence="2">Belongs to the sulfatase family.</text>
</comment>
<evidence type="ECO:0000256" key="4">
    <source>
        <dbReference type="ARBA" id="ARBA00022801"/>
    </source>
</evidence>
<evidence type="ECO:0000256" key="3">
    <source>
        <dbReference type="ARBA" id="ARBA00022729"/>
    </source>
</evidence>
<dbReference type="SUPFAM" id="SSF53649">
    <property type="entry name" value="Alkaline phosphatase-like"/>
    <property type="match status" value="1"/>
</dbReference>